<sequence>MKGRAKTSSEKRVVMERILAVWVAVPNLRLGQLLENACDTSPLYYMEDEPLAQAVEEKGEA</sequence>
<proteinExistence type="predicted"/>
<organism evidence="1">
    <name type="scientific">marine sediment metagenome</name>
    <dbReference type="NCBI Taxonomy" id="412755"/>
    <lineage>
        <taxon>unclassified sequences</taxon>
        <taxon>metagenomes</taxon>
        <taxon>ecological metagenomes</taxon>
    </lineage>
</organism>
<dbReference type="EMBL" id="LAZR01000517">
    <property type="protein sequence ID" value="KKN65718.1"/>
    <property type="molecule type" value="Genomic_DNA"/>
</dbReference>
<accession>A0A0F9VIQ2</accession>
<reference evidence="1" key="1">
    <citation type="journal article" date="2015" name="Nature">
        <title>Complex archaea that bridge the gap between prokaryotes and eukaryotes.</title>
        <authorList>
            <person name="Spang A."/>
            <person name="Saw J.H."/>
            <person name="Jorgensen S.L."/>
            <person name="Zaremba-Niedzwiedzka K."/>
            <person name="Martijn J."/>
            <person name="Lind A.E."/>
            <person name="van Eijk R."/>
            <person name="Schleper C."/>
            <person name="Guy L."/>
            <person name="Ettema T.J."/>
        </authorList>
    </citation>
    <scope>NUCLEOTIDE SEQUENCE</scope>
</reference>
<gene>
    <name evidence="1" type="ORF">LCGC14_0478570</name>
</gene>
<dbReference type="AlphaFoldDB" id="A0A0F9VIQ2"/>
<name>A0A0F9VIQ2_9ZZZZ</name>
<comment type="caution">
    <text evidence="1">The sequence shown here is derived from an EMBL/GenBank/DDBJ whole genome shotgun (WGS) entry which is preliminary data.</text>
</comment>
<evidence type="ECO:0000313" key="1">
    <source>
        <dbReference type="EMBL" id="KKN65718.1"/>
    </source>
</evidence>
<protein>
    <submittedName>
        <fullName evidence="1">Uncharacterized protein</fullName>
    </submittedName>
</protein>